<dbReference type="AlphaFoldDB" id="A0AAJ5RUM5"/>
<name>A0AAJ5RUM5_9BACI</name>
<reference evidence="2" key="1">
    <citation type="submission" date="2022-11" db="EMBL/GenBank/DDBJ databases">
        <title>Lysinibacillus irui.</title>
        <authorList>
            <person name="Akintayo S.O."/>
        </authorList>
    </citation>
    <scope>NUCLEOTIDE SEQUENCE</scope>
    <source>
        <strain evidence="2">IRB4-01</strain>
    </source>
</reference>
<dbReference type="Gene3D" id="3.40.630.30">
    <property type="match status" value="1"/>
</dbReference>
<dbReference type="PROSITE" id="PS51186">
    <property type="entry name" value="GNAT"/>
    <property type="match status" value="1"/>
</dbReference>
<gene>
    <name evidence="2" type="ORF">OU989_10155</name>
</gene>
<dbReference type="GO" id="GO:0016747">
    <property type="term" value="F:acyltransferase activity, transferring groups other than amino-acyl groups"/>
    <property type="evidence" value="ECO:0007669"/>
    <property type="project" value="InterPro"/>
</dbReference>
<evidence type="ECO:0000313" key="3">
    <source>
        <dbReference type="Proteomes" id="UP001219585"/>
    </source>
</evidence>
<dbReference type="PANTHER" id="PTHR43415">
    <property type="entry name" value="SPERMIDINE N(1)-ACETYLTRANSFERASE"/>
    <property type="match status" value="1"/>
</dbReference>
<evidence type="ECO:0000259" key="1">
    <source>
        <dbReference type="PROSITE" id="PS51186"/>
    </source>
</evidence>
<accession>A0AAJ5RUM5</accession>
<dbReference type="InterPro" id="IPR016181">
    <property type="entry name" value="Acyl_CoA_acyltransferase"/>
</dbReference>
<protein>
    <submittedName>
        <fullName evidence="2">GNAT family protein</fullName>
    </submittedName>
</protein>
<dbReference type="CDD" id="cd04301">
    <property type="entry name" value="NAT_SF"/>
    <property type="match status" value="1"/>
</dbReference>
<evidence type="ECO:0000313" key="2">
    <source>
        <dbReference type="EMBL" id="WDV08808.1"/>
    </source>
</evidence>
<dbReference type="KEGG" id="liu:OU989_10155"/>
<dbReference type="SUPFAM" id="SSF55729">
    <property type="entry name" value="Acyl-CoA N-acyltransferases (Nat)"/>
    <property type="match status" value="1"/>
</dbReference>
<feature type="domain" description="N-acetyltransferase" evidence="1">
    <location>
        <begin position="14"/>
        <end position="177"/>
    </location>
</feature>
<dbReference type="EMBL" id="CP113527">
    <property type="protein sequence ID" value="WDV08808.1"/>
    <property type="molecule type" value="Genomic_DNA"/>
</dbReference>
<dbReference type="RefSeq" id="WP_274797021.1">
    <property type="nucleotide sequence ID" value="NZ_CP113527.1"/>
</dbReference>
<sequence length="183" mass="20886">MEHYVNTFLTGQSVMLQQMDSTDLKAFVANESEITTLLLANDDIPFPQTKEDHTAFFHSISGKKEEFFFGIYEKDSHQLIGSCGVFSVNWQNSTCSVGIAIGKAWQGKGYGTDAMKTLIDFIFQYIAVQKIKLQVFSFNQAAIRSYEKCGFTKEGTLRQEIFRFGTFHDILLFGLLRSEWEKN</sequence>
<dbReference type="Proteomes" id="UP001219585">
    <property type="component" value="Chromosome"/>
</dbReference>
<proteinExistence type="predicted"/>
<dbReference type="InterPro" id="IPR000182">
    <property type="entry name" value="GNAT_dom"/>
</dbReference>
<dbReference type="Pfam" id="PF13302">
    <property type="entry name" value="Acetyltransf_3"/>
    <property type="match status" value="1"/>
</dbReference>
<organism evidence="2 3">
    <name type="scientific">Lysinibacillus irui</name>
    <dbReference type="NCBI Taxonomy" id="2998077"/>
    <lineage>
        <taxon>Bacteria</taxon>
        <taxon>Bacillati</taxon>
        <taxon>Bacillota</taxon>
        <taxon>Bacilli</taxon>
        <taxon>Bacillales</taxon>
        <taxon>Bacillaceae</taxon>
        <taxon>Lysinibacillus</taxon>
    </lineage>
</organism>
<dbReference type="PANTHER" id="PTHR43415:SF3">
    <property type="entry name" value="GNAT-FAMILY ACETYLTRANSFERASE"/>
    <property type="match status" value="1"/>
</dbReference>